<dbReference type="InterPro" id="IPR036291">
    <property type="entry name" value="NAD(P)-bd_dom_sf"/>
</dbReference>
<evidence type="ECO:0000256" key="4">
    <source>
        <dbReference type="ARBA" id="ARBA00023027"/>
    </source>
</evidence>
<dbReference type="InterPro" id="IPR006139">
    <property type="entry name" value="D-isomer_2_OHA_DH_cat_dom"/>
</dbReference>
<reference evidence="8" key="1">
    <citation type="journal article" date="2020" name="mSystems">
        <title>Genome- and Community-Level Interaction Insights into Carbon Utilization and Element Cycling Functions of Hydrothermarchaeota in Hydrothermal Sediment.</title>
        <authorList>
            <person name="Zhou Z."/>
            <person name="Liu Y."/>
            <person name="Xu W."/>
            <person name="Pan J."/>
            <person name="Luo Z.H."/>
            <person name="Li M."/>
        </authorList>
    </citation>
    <scope>NUCLEOTIDE SEQUENCE [LARGE SCALE GENOMIC DNA]</scope>
    <source>
        <strain evidence="8">SpSt-1259</strain>
    </source>
</reference>
<evidence type="ECO:0000256" key="1">
    <source>
        <dbReference type="ARBA" id="ARBA00005854"/>
    </source>
</evidence>
<comment type="similarity">
    <text evidence="1 5">Belongs to the D-isomer specific 2-hydroxyacid dehydrogenase family.</text>
</comment>
<dbReference type="GO" id="GO:0016616">
    <property type="term" value="F:oxidoreductase activity, acting on the CH-OH group of donors, NAD or NADP as acceptor"/>
    <property type="evidence" value="ECO:0007669"/>
    <property type="project" value="InterPro"/>
</dbReference>
<gene>
    <name evidence="8" type="ORF">ENO36_04820</name>
</gene>
<dbReference type="Pfam" id="PF00389">
    <property type="entry name" value="2-Hacid_dh"/>
    <property type="match status" value="1"/>
</dbReference>
<dbReference type="AlphaFoldDB" id="A0A7C2US60"/>
<protein>
    <submittedName>
        <fullName evidence="8">Hydroxyacid dehydrogenase</fullName>
    </submittedName>
</protein>
<keyword evidence="4" id="KW-0520">NAD</keyword>
<accession>A0A7C2US60</accession>
<name>A0A7C2US60_9CREN</name>
<keyword evidence="2" id="KW-0028">Amino-acid biosynthesis</keyword>
<dbReference type="GO" id="GO:0008652">
    <property type="term" value="P:amino acid biosynthetic process"/>
    <property type="evidence" value="ECO:0007669"/>
    <property type="project" value="UniProtKB-KW"/>
</dbReference>
<dbReference type="GO" id="GO:0051287">
    <property type="term" value="F:NAD binding"/>
    <property type="evidence" value="ECO:0007669"/>
    <property type="project" value="InterPro"/>
</dbReference>
<dbReference type="Proteomes" id="UP000885664">
    <property type="component" value="Unassembled WGS sequence"/>
</dbReference>
<dbReference type="Gene3D" id="3.40.50.720">
    <property type="entry name" value="NAD(P)-binding Rossmann-like Domain"/>
    <property type="match status" value="2"/>
</dbReference>
<dbReference type="InterPro" id="IPR029752">
    <property type="entry name" value="D-isomer_DH_CS1"/>
</dbReference>
<dbReference type="CDD" id="cd12173">
    <property type="entry name" value="PGDH_4"/>
    <property type="match status" value="1"/>
</dbReference>
<evidence type="ECO:0000259" key="7">
    <source>
        <dbReference type="Pfam" id="PF02826"/>
    </source>
</evidence>
<dbReference type="SUPFAM" id="SSF52283">
    <property type="entry name" value="Formate/glycerate dehydrogenase catalytic domain-like"/>
    <property type="match status" value="1"/>
</dbReference>
<evidence type="ECO:0000313" key="8">
    <source>
        <dbReference type="EMBL" id="HEU98156.1"/>
    </source>
</evidence>
<sequence>MRCCLFVVVSRNEEAALSGNRYKVLISDKLDDFLVEELRKRNFEVLYLPGISREELLQLIEEFDVVVVRSRTKVDAEAIRRGKKLKVIARAGIGTDNIDVEEAEKRGIKIVTTPEAPVASVAELTIALMFALARRLHTAFQITKEGKWEKIEGIELRGKTLGILGFGRIGREVARLSHCLGMNIEAYDIKRETLSGKSYVREVESLEELLGSSDFLTIHLPLTEKTRKMIGRRELSLMKEGSFLINTSRGGIIDQEALLEALKNGKLAGAAIDVLEKEPPGEVEMKLLSLPNVIATPHIGSQTREAQRRIAIELVEKVNTILRGDAP</sequence>
<evidence type="ECO:0000256" key="5">
    <source>
        <dbReference type="RuleBase" id="RU003719"/>
    </source>
</evidence>
<evidence type="ECO:0000256" key="3">
    <source>
        <dbReference type="ARBA" id="ARBA00023002"/>
    </source>
</evidence>
<dbReference type="PROSITE" id="PS00671">
    <property type="entry name" value="D_2_HYDROXYACID_DH_3"/>
    <property type="match status" value="1"/>
</dbReference>
<dbReference type="InterPro" id="IPR006140">
    <property type="entry name" value="D-isomer_DH_NAD-bd"/>
</dbReference>
<dbReference type="Pfam" id="PF02826">
    <property type="entry name" value="2-Hacid_dh_C"/>
    <property type="match status" value="1"/>
</dbReference>
<dbReference type="FunFam" id="3.40.50.720:FF:000203">
    <property type="entry name" value="D-3-phosphoglycerate dehydrogenase (SerA)"/>
    <property type="match status" value="1"/>
</dbReference>
<dbReference type="PANTHER" id="PTHR42789:SF1">
    <property type="entry name" value="D-ISOMER SPECIFIC 2-HYDROXYACID DEHYDROGENASE FAMILY PROTEIN (AFU_ORTHOLOGUE AFUA_6G10090)"/>
    <property type="match status" value="1"/>
</dbReference>
<feature type="domain" description="D-isomer specific 2-hydroxyacid dehydrogenase NAD-binding" evidence="7">
    <location>
        <begin position="126"/>
        <end position="300"/>
    </location>
</feature>
<proteinExistence type="inferred from homology"/>
<evidence type="ECO:0000259" key="6">
    <source>
        <dbReference type="Pfam" id="PF00389"/>
    </source>
</evidence>
<comment type="caution">
    <text evidence="8">The sequence shown here is derived from an EMBL/GenBank/DDBJ whole genome shotgun (WGS) entry which is preliminary data.</text>
</comment>
<dbReference type="InterPro" id="IPR029753">
    <property type="entry name" value="D-isomer_DH_CS"/>
</dbReference>
<dbReference type="EMBL" id="DSFE01000101">
    <property type="protein sequence ID" value="HEU98156.1"/>
    <property type="molecule type" value="Genomic_DNA"/>
</dbReference>
<dbReference type="SUPFAM" id="SSF51735">
    <property type="entry name" value="NAD(P)-binding Rossmann-fold domains"/>
    <property type="match status" value="1"/>
</dbReference>
<dbReference type="PROSITE" id="PS00670">
    <property type="entry name" value="D_2_HYDROXYACID_DH_2"/>
    <property type="match status" value="1"/>
</dbReference>
<dbReference type="PANTHER" id="PTHR42789">
    <property type="entry name" value="D-ISOMER SPECIFIC 2-HYDROXYACID DEHYDROGENASE FAMILY PROTEIN (AFU_ORTHOLOGUE AFUA_6G10090)"/>
    <property type="match status" value="1"/>
</dbReference>
<organism evidence="8">
    <name type="scientific">Fervidicoccus fontis</name>
    <dbReference type="NCBI Taxonomy" id="683846"/>
    <lineage>
        <taxon>Archaea</taxon>
        <taxon>Thermoproteota</taxon>
        <taxon>Thermoprotei</taxon>
        <taxon>Fervidicoccales</taxon>
        <taxon>Fervidicoccaceae</taxon>
        <taxon>Fervidicoccus</taxon>
    </lineage>
</organism>
<dbReference type="InterPro" id="IPR050857">
    <property type="entry name" value="D-2-hydroxyacid_DH"/>
</dbReference>
<keyword evidence="3 5" id="KW-0560">Oxidoreductase</keyword>
<evidence type="ECO:0000256" key="2">
    <source>
        <dbReference type="ARBA" id="ARBA00022605"/>
    </source>
</evidence>
<dbReference type="PROSITE" id="PS00065">
    <property type="entry name" value="D_2_HYDROXYACID_DH_1"/>
    <property type="match status" value="1"/>
</dbReference>
<feature type="domain" description="D-isomer specific 2-hydroxyacid dehydrogenase catalytic" evidence="6">
    <location>
        <begin position="24"/>
        <end position="326"/>
    </location>
</feature>